<protein>
    <submittedName>
        <fullName evidence="1">Uncharacterized protein</fullName>
    </submittedName>
</protein>
<accession>A0A8X6NWE1</accession>
<reference evidence="1" key="1">
    <citation type="submission" date="2020-08" db="EMBL/GenBank/DDBJ databases">
        <title>Multicomponent nature underlies the extraordinary mechanical properties of spider dragline silk.</title>
        <authorList>
            <person name="Kono N."/>
            <person name="Nakamura H."/>
            <person name="Mori M."/>
            <person name="Yoshida Y."/>
            <person name="Ohtoshi R."/>
            <person name="Malay A.D."/>
            <person name="Moran D.A.P."/>
            <person name="Tomita M."/>
            <person name="Numata K."/>
            <person name="Arakawa K."/>
        </authorList>
    </citation>
    <scope>NUCLEOTIDE SEQUENCE</scope>
</reference>
<dbReference type="EMBL" id="BMAW01109592">
    <property type="protein sequence ID" value="GFT39125.1"/>
    <property type="molecule type" value="Genomic_DNA"/>
</dbReference>
<evidence type="ECO:0000313" key="2">
    <source>
        <dbReference type="Proteomes" id="UP000887013"/>
    </source>
</evidence>
<proteinExistence type="predicted"/>
<dbReference type="Proteomes" id="UP000887013">
    <property type="component" value="Unassembled WGS sequence"/>
</dbReference>
<organism evidence="1 2">
    <name type="scientific">Nephila pilipes</name>
    <name type="common">Giant wood spider</name>
    <name type="synonym">Nephila maculata</name>
    <dbReference type="NCBI Taxonomy" id="299642"/>
    <lineage>
        <taxon>Eukaryota</taxon>
        <taxon>Metazoa</taxon>
        <taxon>Ecdysozoa</taxon>
        <taxon>Arthropoda</taxon>
        <taxon>Chelicerata</taxon>
        <taxon>Arachnida</taxon>
        <taxon>Araneae</taxon>
        <taxon>Araneomorphae</taxon>
        <taxon>Entelegynae</taxon>
        <taxon>Araneoidea</taxon>
        <taxon>Nephilidae</taxon>
        <taxon>Nephila</taxon>
    </lineage>
</organism>
<gene>
    <name evidence="1" type="ORF">NPIL_118821</name>
</gene>
<dbReference type="AlphaFoldDB" id="A0A8X6NWE1"/>
<comment type="caution">
    <text evidence="1">The sequence shown here is derived from an EMBL/GenBank/DDBJ whole genome shotgun (WGS) entry which is preliminary data.</text>
</comment>
<evidence type="ECO:0000313" key="1">
    <source>
        <dbReference type="EMBL" id="GFT39125.1"/>
    </source>
</evidence>
<sequence length="89" mass="10439">MMRQSSILLRLICPFRVQELFKGSIKNFGVLFWVRTDNQTKWLLSSRFNLMIVHRETKSVNMLMNSVLKTETIMTISSKDIHHKSVARA</sequence>
<keyword evidence="2" id="KW-1185">Reference proteome</keyword>
<name>A0A8X6NWE1_NEPPI</name>